<organism evidence="1 2">
    <name type="scientific">Enterococcus alcedinis</name>
    <dbReference type="NCBI Taxonomy" id="1274384"/>
    <lineage>
        <taxon>Bacteria</taxon>
        <taxon>Bacillati</taxon>
        <taxon>Bacillota</taxon>
        <taxon>Bacilli</taxon>
        <taxon>Lactobacillales</taxon>
        <taxon>Enterococcaceae</taxon>
        <taxon>Enterococcus</taxon>
    </lineage>
</organism>
<name>A0A917JDC7_9ENTE</name>
<dbReference type="InterPro" id="IPR050155">
    <property type="entry name" value="HAD-like_hydrolase_sf"/>
</dbReference>
<accession>A0A917JDC7</accession>
<dbReference type="GO" id="GO:0005829">
    <property type="term" value="C:cytosol"/>
    <property type="evidence" value="ECO:0007669"/>
    <property type="project" value="TreeGrafter"/>
</dbReference>
<dbReference type="SUPFAM" id="SSF56784">
    <property type="entry name" value="HAD-like"/>
    <property type="match status" value="1"/>
</dbReference>
<dbReference type="InterPro" id="IPR006439">
    <property type="entry name" value="HAD-SF_hydro_IA"/>
</dbReference>
<dbReference type="NCBIfam" id="TIGR01549">
    <property type="entry name" value="HAD-SF-IA-v1"/>
    <property type="match status" value="1"/>
</dbReference>
<dbReference type="GO" id="GO:0008967">
    <property type="term" value="F:phosphoglycolate phosphatase activity"/>
    <property type="evidence" value="ECO:0007669"/>
    <property type="project" value="TreeGrafter"/>
</dbReference>
<dbReference type="Proteomes" id="UP000622610">
    <property type="component" value="Unassembled WGS sequence"/>
</dbReference>
<reference evidence="1" key="1">
    <citation type="journal article" date="2014" name="Int. J. Syst. Evol. Microbiol.">
        <title>Complete genome sequence of Corynebacterium casei LMG S-19264T (=DSM 44701T), isolated from a smear-ripened cheese.</title>
        <authorList>
            <consortium name="US DOE Joint Genome Institute (JGI-PGF)"/>
            <person name="Walter F."/>
            <person name="Albersmeier A."/>
            <person name="Kalinowski J."/>
            <person name="Ruckert C."/>
        </authorList>
    </citation>
    <scope>NUCLEOTIDE SEQUENCE</scope>
    <source>
        <strain evidence="1">CCM 8433</strain>
    </source>
</reference>
<dbReference type="GO" id="GO:0006281">
    <property type="term" value="P:DNA repair"/>
    <property type="evidence" value="ECO:0007669"/>
    <property type="project" value="TreeGrafter"/>
</dbReference>
<dbReference type="Pfam" id="PF13419">
    <property type="entry name" value="HAD_2"/>
    <property type="match status" value="1"/>
</dbReference>
<dbReference type="PANTHER" id="PTHR43434:SF25">
    <property type="entry name" value="PHOSPHOGLYCOLATE PHOSPHATASE"/>
    <property type="match status" value="1"/>
</dbReference>
<reference evidence="1" key="2">
    <citation type="submission" date="2020-09" db="EMBL/GenBank/DDBJ databases">
        <authorList>
            <person name="Sun Q."/>
            <person name="Sedlacek I."/>
        </authorList>
    </citation>
    <scope>NUCLEOTIDE SEQUENCE</scope>
    <source>
        <strain evidence="1">CCM 8433</strain>
    </source>
</reference>
<dbReference type="AlphaFoldDB" id="A0A917JDC7"/>
<comment type="caution">
    <text evidence="1">The sequence shown here is derived from an EMBL/GenBank/DDBJ whole genome shotgun (WGS) entry which is preliminary data.</text>
</comment>
<dbReference type="InterPro" id="IPR036412">
    <property type="entry name" value="HAD-like_sf"/>
</dbReference>
<protein>
    <submittedName>
        <fullName evidence="1">Uncharacterized protein</fullName>
    </submittedName>
</protein>
<proteinExistence type="predicted"/>
<dbReference type="PANTHER" id="PTHR43434">
    <property type="entry name" value="PHOSPHOGLYCOLATE PHOSPHATASE"/>
    <property type="match status" value="1"/>
</dbReference>
<dbReference type="Gene3D" id="3.40.50.1000">
    <property type="entry name" value="HAD superfamily/HAD-like"/>
    <property type="match status" value="1"/>
</dbReference>
<evidence type="ECO:0000313" key="1">
    <source>
        <dbReference type="EMBL" id="GGI65123.1"/>
    </source>
</evidence>
<keyword evidence="2" id="KW-1185">Reference proteome</keyword>
<dbReference type="InterPro" id="IPR041492">
    <property type="entry name" value="HAD_2"/>
</dbReference>
<dbReference type="RefSeq" id="WP_188366961.1">
    <property type="nucleotide sequence ID" value="NZ_BMDT01000002.1"/>
</dbReference>
<dbReference type="InterPro" id="IPR023214">
    <property type="entry name" value="HAD_sf"/>
</dbReference>
<gene>
    <name evidence="1" type="ORF">GCM10011482_07770</name>
</gene>
<evidence type="ECO:0000313" key="2">
    <source>
        <dbReference type="Proteomes" id="UP000622610"/>
    </source>
</evidence>
<dbReference type="EMBL" id="BMDT01000002">
    <property type="protein sequence ID" value="GGI65123.1"/>
    <property type="molecule type" value="Genomic_DNA"/>
</dbReference>
<sequence>MDGSKEILLWTKQNNVQNYIYTHKSDVANTILKDLNIASFFVEVVTSSYEFKRKPDPQAIEYLIEKYNLDKRKTYYIGDRLLDIEVAIYANINSINLSKKNE</sequence>